<dbReference type="PROSITE" id="PS50005">
    <property type="entry name" value="TPR"/>
    <property type="match status" value="1"/>
</dbReference>
<dbReference type="InterPro" id="IPR056203">
    <property type="entry name" value="Cds6_C"/>
</dbReference>
<feature type="repeat" description="TPR" evidence="3">
    <location>
        <begin position="98"/>
        <end position="131"/>
    </location>
</feature>
<dbReference type="InterPro" id="IPR019734">
    <property type="entry name" value="TPR_rpt"/>
</dbReference>
<keyword evidence="5" id="KW-0732">Signal</keyword>
<dbReference type="eggNOG" id="COG0457">
    <property type="taxonomic scope" value="Bacteria"/>
</dbReference>
<dbReference type="InterPro" id="IPR032710">
    <property type="entry name" value="NTF2-like_dom_sf"/>
</dbReference>
<dbReference type="PANTHER" id="PTHR44943:SF8">
    <property type="entry name" value="TPR REPEAT-CONTAINING PROTEIN MJ0263"/>
    <property type="match status" value="1"/>
</dbReference>
<dbReference type="Gene3D" id="3.10.450.50">
    <property type="match status" value="1"/>
</dbReference>
<keyword evidence="2 3" id="KW-0802">TPR repeat</keyword>
<dbReference type="SMART" id="SM00028">
    <property type="entry name" value="TPR"/>
    <property type="match status" value="3"/>
</dbReference>
<feature type="compositionally biased region" description="Low complexity" evidence="4">
    <location>
        <begin position="230"/>
        <end position="249"/>
    </location>
</feature>
<evidence type="ECO:0000256" key="4">
    <source>
        <dbReference type="SAM" id="MobiDB-lite"/>
    </source>
</evidence>
<sequence length="372" mass="40221">MAFSPRSAPRFASRLLAGLLMLGVSLAPAFANSVQEAEQLLRQKQPQQALEKIDAFLAQRPRDPQGRFFKGLILTELGKIPEATSVFQKLTEDYPELPEPYNNLAVLYAQQKQYEKAKTALEMAIRTHPSYAVAHENLGDIYARMATQAYDRALQLDSSNAGAQSKLNLIREMVSNGARGQHRPSALAQVTPTPQPPAAAAPAAKPADAPKPPAPAPQVAAPAPTPAKPAPAAAQPSAPQAAPAVPVKAAVQAPPADALPEAELSRTVEDWASAWSRKDVKGYLGHYAADFKVPDGKSRSAWESDRRVRIEKPGAIEVKVESFRIKPAGTDRADVSFRQHYRSVGLKTSATKTLTLVKRDGRWLIQQERVGG</sequence>
<keyword evidence="1" id="KW-0677">Repeat</keyword>
<dbReference type="STRING" id="1000565.METUNv1_00353"/>
<dbReference type="InterPro" id="IPR011990">
    <property type="entry name" value="TPR-like_helical_dom_sf"/>
</dbReference>
<dbReference type="PANTHER" id="PTHR44943">
    <property type="entry name" value="CELLULOSE SYNTHASE OPERON PROTEIN C"/>
    <property type="match status" value="1"/>
</dbReference>
<feature type="signal peptide" evidence="5">
    <location>
        <begin position="1"/>
        <end position="31"/>
    </location>
</feature>
<evidence type="ECO:0000256" key="1">
    <source>
        <dbReference type="ARBA" id="ARBA00022737"/>
    </source>
</evidence>
<accession>F5R803</accession>
<dbReference type="EMBL" id="AFHG01000029">
    <property type="protein sequence ID" value="EGK73181.1"/>
    <property type="molecule type" value="Genomic_DNA"/>
</dbReference>
<evidence type="ECO:0000313" key="7">
    <source>
        <dbReference type="EMBL" id="EGK73181.1"/>
    </source>
</evidence>
<protein>
    <submittedName>
        <fullName evidence="7">Exported protein</fullName>
    </submittedName>
</protein>
<proteinExistence type="predicted"/>
<feature type="chain" id="PRO_5003330792" evidence="5">
    <location>
        <begin position="32"/>
        <end position="372"/>
    </location>
</feature>
<feature type="region of interest" description="Disordered" evidence="4">
    <location>
        <begin position="177"/>
        <end position="249"/>
    </location>
</feature>
<evidence type="ECO:0000256" key="2">
    <source>
        <dbReference type="ARBA" id="ARBA00022803"/>
    </source>
</evidence>
<dbReference type="SUPFAM" id="SSF48452">
    <property type="entry name" value="TPR-like"/>
    <property type="match status" value="1"/>
</dbReference>
<dbReference type="Proteomes" id="UP000005019">
    <property type="component" value="Unassembled WGS sequence"/>
</dbReference>
<feature type="domain" description="Cds6 C-terminal" evidence="6">
    <location>
        <begin position="264"/>
        <end position="368"/>
    </location>
</feature>
<keyword evidence="8" id="KW-1185">Reference proteome</keyword>
<dbReference type="Pfam" id="PF24125">
    <property type="entry name" value="Cds6_C"/>
    <property type="match status" value="1"/>
</dbReference>
<dbReference type="Pfam" id="PF14559">
    <property type="entry name" value="TPR_19"/>
    <property type="match status" value="1"/>
</dbReference>
<dbReference type="OrthoDB" id="5294075at2"/>
<dbReference type="SUPFAM" id="SSF54427">
    <property type="entry name" value="NTF2-like"/>
    <property type="match status" value="1"/>
</dbReference>
<reference evidence="7 8" key="1">
    <citation type="journal article" date="2011" name="J. Bacteriol.">
        <title>Genome sequence of Methyloversatilis universalis FAM5T, a methylotrophic representative of the order Rhodocyclales.</title>
        <authorList>
            <person name="Kittichotirat W."/>
            <person name="Good N.M."/>
            <person name="Hall R."/>
            <person name="Bringel F."/>
            <person name="Lajus A."/>
            <person name="Medigue C."/>
            <person name="Smalley N.E."/>
            <person name="Beck D."/>
            <person name="Bumgarner R."/>
            <person name="Vuilleumier S."/>
            <person name="Kalyuzhnaya M.G."/>
        </authorList>
    </citation>
    <scope>NUCLEOTIDE SEQUENCE [LARGE SCALE GENOMIC DNA]</scope>
    <source>
        <strain evidence="8">ATCC BAA-1314 / JCM 13912 / FAM5</strain>
    </source>
</reference>
<gene>
    <name evidence="7" type="ORF">METUNv1_00353</name>
</gene>
<dbReference type="Gene3D" id="1.25.40.10">
    <property type="entry name" value="Tetratricopeptide repeat domain"/>
    <property type="match status" value="1"/>
</dbReference>
<dbReference type="AlphaFoldDB" id="F5R803"/>
<organism evidence="7 8">
    <name type="scientific">Methyloversatilis universalis (strain ATCC BAA-1314 / DSM 25237 / JCM 13912 / CCUG 52030 / FAM5)</name>
    <dbReference type="NCBI Taxonomy" id="1000565"/>
    <lineage>
        <taxon>Bacteria</taxon>
        <taxon>Pseudomonadati</taxon>
        <taxon>Pseudomonadota</taxon>
        <taxon>Betaproteobacteria</taxon>
        <taxon>Nitrosomonadales</taxon>
        <taxon>Sterolibacteriaceae</taxon>
        <taxon>Methyloversatilis</taxon>
    </lineage>
</organism>
<comment type="caution">
    <text evidence="7">The sequence shown here is derived from an EMBL/GenBank/DDBJ whole genome shotgun (WGS) entry which is preliminary data.</text>
</comment>
<dbReference type="InterPro" id="IPR051685">
    <property type="entry name" value="Ycf3/AcsC/BcsC/TPR_MFPF"/>
</dbReference>
<evidence type="ECO:0000256" key="3">
    <source>
        <dbReference type="PROSITE-ProRule" id="PRU00339"/>
    </source>
</evidence>
<evidence type="ECO:0000256" key="5">
    <source>
        <dbReference type="SAM" id="SignalP"/>
    </source>
</evidence>
<evidence type="ECO:0000313" key="8">
    <source>
        <dbReference type="Proteomes" id="UP000005019"/>
    </source>
</evidence>
<evidence type="ECO:0000259" key="6">
    <source>
        <dbReference type="Pfam" id="PF24125"/>
    </source>
</evidence>
<name>F5R803_METUF</name>
<dbReference type="RefSeq" id="WP_008058230.1">
    <property type="nucleotide sequence ID" value="NZ_AFHG01000029.1"/>
</dbReference>